<feature type="compositionally biased region" description="Basic residues" evidence="1">
    <location>
        <begin position="1"/>
        <end position="13"/>
    </location>
</feature>
<keyword evidence="2" id="KW-0812">Transmembrane</keyword>
<reference evidence="3" key="1">
    <citation type="submission" date="2021-03" db="EMBL/GenBank/DDBJ databases">
        <authorList>
            <person name="Tagirdzhanova G."/>
        </authorList>
    </citation>
    <scope>NUCLEOTIDE SEQUENCE</scope>
</reference>
<dbReference type="Proteomes" id="UP000664203">
    <property type="component" value="Unassembled WGS sequence"/>
</dbReference>
<accession>A0A8H3J4B9</accession>
<dbReference type="OrthoDB" id="10614408at2759"/>
<evidence type="ECO:0000313" key="3">
    <source>
        <dbReference type="EMBL" id="CAF9940453.1"/>
    </source>
</evidence>
<proteinExistence type="predicted"/>
<keyword evidence="2" id="KW-0472">Membrane</keyword>
<evidence type="ECO:0000256" key="2">
    <source>
        <dbReference type="SAM" id="Phobius"/>
    </source>
</evidence>
<feature type="transmembrane region" description="Helical" evidence="2">
    <location>
        <begin position="134"/>
        <end position="155"/>
    </location>
</feature>
<evidence type="ECO:0000313" key="4">
    <source>
        <dbReference type="Proteomes" id="UP000664203"/>
    </source>
</evidence>
<protein>
    <submittedName>
        <fullName evidence="3">Uncharacterized protein</fullName>
    </submittedName>
</protein>
<keyword evidence="4" id="KW-1185">Reference proteome</keyword>
<keyword evidence="2" id="KW-1133">Transmembrane helix</keyword>
<dbReference type="EMBL" id="CAJPDR010000603">
    <property type="protein sequence ID" value="CAF9940453.1"/>
    <property type="molecule type" value="Genomic_DNA"/>
</dbReference>
<comment type="caution">
    <text evidence="3">The sequence shown here is derived from an EMBL/GenBank/DDBJ whole genome shotgun (WGS) entry which is preliminary data.</text>
</comment>
<evidence type="ECO:0000256" key="1">
    <source>
        <dbReference type="SAM" id="MobiDB-lite"/>
    </source>
</evidence>
<organism evidence="3 4">
    <name type="scientific">Alectoria fallacina</name>
    <dbReference type="NCBI Taxonomy" id="1903189"/>
    <lineage>
        <taxon>Eukaryota</taxon>
        <taxon>Fungi</taxon>
        <taxon>Dikarya</taxon>
        <taxon>Ascomycota</taxon>
        <taxon>Pezizomycotina</taxon>
        <taxon>Lecanoromycetes</taxon>
        <taxon>OSLEUM clade</taxon>
        <taxon>Lecanoromycetidae</taxon>
        <taxon>Lecanorales</taxon>
        <taxon>Lecanorineae</taxon>
        <taxon>Parmeliaceae</taxon>
        <taxon>Alectoria</taxon>
    </lineage>
</organism>
<sequence length="156" mass="16524">MARHKTRKVRSQKGFKDSVTVGGGDSTVLAGTSTAAAFDGSTMHPKSIKDLQGYIHTSSSNAQSTPIDATKPRADSISAMELNDMATKQLLAELESTIASPRRVRKSISSISTNSHESMLATGSQKISSSPVEAWSYSAGALILVVFLVSLILAWP</sequence>
<feature type="region of interest" description="Disordered" evidence="1">
    <location>
        <begin position="1"/>
        <end position="22"/>
    </location>
</feature>
<name>A0A8H3J4B9_9LECA</name>
<dbReference type="AlphaFoldDB" id="A0A8H3J4B9"/>
<gene>
    <name evidence="3" type="ORF">ALECFALPRED_008678</name>
</gene>